<feature type="domain" description="Glycosyl transferase CAP10" evidence="3">
    <location>
        <begin position="1281"/>
        <end position="1580"/>
    </location>
</feature>
<dbReference type="PANTHER" id="PTHR12203:SF118">
    <property type="entry name" value="BETA-1,2-XYLOSYLTRANSFERASE 1"/>
    <property type="match status" value="1"/>
</dbReference>
<proteinExistence type="predicted"/>
<feature type="coiled-coil region" evidence="1">
    <location>
        <begin position="565"/>
        <end position="592"/>
    </location>
</feature>
<feature type="region of interest" description="Disordered" evidence="2">
    <location>
        <begin position="304"/>
        <end position="362"/>
    </location>
</feature>
<feature type="compositionally biased region" description="Polar residues" evidence="2">
    <location>
        <begin position="215"/>
        <end position="226"/>
    </location>
</feature>
<comment type="caution">
    <text evidence="4">The sequence shown here is derived from an EMBL/GenBank/DDBJ whole genome shotgun (WGS) entry which is preliminary data.</text>
</comment>
<dbReference type="Proteomes" id="UP000777482">
    <property type="component" value="Unassembled WGS sequence"/>
</dbReference>
<feature type="region of interest" description="Disordered" evidence="2">
    <location>
        <begin position="964"/>
        <end position="990"/>
    </location>
</feature>
<dbReference type="SMART" id="SM00672">
    <property type="entry name" value="CAP10"/>
    <property type="match status" value="1"/>
</dbReference>
<evidence type="ECO:0000313" key="5">
    <source>
        <dbReference type="Proteomes" id="UP000777482"/>
    </source>
</evidence>
<accession>A0A9P6VTZ2</accession>
<feature type="region of interest" description="Disordered" evidence="2">
    <location>
        <begin position="397"/>
        <end position="419"/>
    </location>
</feature>
<evidence type="ECO:0000256" key="1">
    <source>
        <dbReference type="SAM" id="Coils"/>
    </source>
</evidence>
<feature type="region of interest" description="Disordered" evidence="2">
    <location>
        <begin position="468"/>
        <end position="510"/>
    </location>
</feature>
<dbReference type="OrthoDB" id="541052at2759"/>
<evidence type="ECO:0000256" key="2">
    <source>
        <dbReference type="SAM" id="MobiDB-lite"/>
    </source>
</evidence>
<feature type="compositionally biased region" description="Pro residues" evidence="2">
    <location>
        <begin position="329"/>
        <end position="340"/>
    </location>
</feature>
<keyword evidence="1" id="KW-0175">Coiled coil</keyword>
<dbReference type="EMBL" id="PUHQ01000175">
    <property type="protein sequence ID" value="KAG0653805.1"/>
    <property type="molecule type" value="Genomic_DNA"/>
</dbReference>
<dbReference type="InterPro" id="IPR006598">
    <property type="entry name" value="CAP10"/>
</dbReference>
<feature type="compositionally biased region" description="Basic and acidic residues" evidence="2">
    <location>
        <begin position="60"/>
        <end position="72"/>
    </location>
</feature>
<keyword evidence="5" id="KW-1185">Reference proteome</keyword>
<feature type="compositionally biased region" description="Polar residues" evidence="2">
    <location>
        <begin position="123"/>
        <end position="143"/>
    </location>
</feature>
<feature type="region of interest" description="Disordered" evidence="2">
    <location>
        <begin position="1010"/>
        <end position="1054"/>
    </location>
</feature>
<protein>
    <submittedName>
        <fullName evidence="4">F-actin-capping protein subunit alpha</fullName>
    </submittedName>
</protein>
<reference evidence="4 5" key="1">
    <citation type="submission" date="2020-11" db="EMBL/GenBank/DDBJ databases">
        <title>Kefir isolates.</title>
        <authorList>
            <person name="Marcisauskas S."/>
            <person name="Kim Y."/>
            <person name="Blasche S."/>
        </authorList>
    </citation>
    <scope>NUCLEOTIDE SEQUENCE [LARGE SCALE GENOMIC DNA]</scope>
    <source>
        <strain evidence="4 5">KR</strain>
    </source>
</reference>
<dbReference type="PANTHER" id="PTHR12203">
    <property type="entry name" value="KDEL LYS-ASP-GLU-LEU CONTAINING - RELATED"/>
    <property type="match status" value="1"/>
</dbReference>
<feature type="region of interest" description="Disordered" evidence="2">
    <location>
        <begin position="1"/>
        <end position="246"/>
    </location>
</feature>
<organism evidence="4 5">
    <name type="scientific">Rhodotorula mucilaginosa</name>
    <name type="common">Yeast</name>
    <name type="synonym">Rhodotorula rubra</name>
    <dbReference type="NCBI Taxonomy" id="5537"/>
    <lineage>
        <taxon>Eukaryota</taxon>
        <taxon>Fungi</taxon>
        <taxon>Dikarya</taxon>
        <taxon>Basidiomycota</taxon>
        <taxon>Pucciniomycotina</taxon>
        <taxon>Microbotryomycetes</taxon>
        <taxon>Sporidiobolales</taxon>
        <taxon>Sporidiobolaceae</taxon>
        <taxon>Rhodotorula</taxon>
    </lineage>
</organism>
<feature type="compositionally biased region" description="Low complexity" evidence="2">
    <location>
        <begin position="479"/>
        <end position="494"/>
    </location>
</feature>
<evidence type="ECO:0000313" key="4">
    <source>
        <dbReference type="EMBL" id="KAG0653805.1"/>
    </source>
</evidence>
<feature type="compositionally biased region" description="Pro residues" evidence="2">
    <location>
        <begin position="497"/>
        <end position="507"/>
    </location>
</feature>
<feature type="compositionally biased region" description="Low complexity" evidence="2">
    <location>
        <begin position="401"/>
        <end position="416"/>
    </location>
</feature>
<feature type="compositionally biased region" description="Polar residues" evidence="2">
    <location>
        <begin position="173"/>
        <end position="189"/>
    </location>
</feature>
<feature type="region of interest" description="Disordered" evidence="2">
    <location>
        <begin position="855"/>
        <end position="890"/>
    </location>
</feature>
<feature type="compositionally biased region" description="Acidic residues" evidence="2">
    <location>
        <begin position="201"/>
        <end position="214"/>
    </location>
</feature>
<feature type="compositionally biased region" description="Low complexity" evidence="2">
    <location>
        <begin position="89"/>
        <end position="109"/>
    </location>
</feature>
<name>A0A9P6VTZ2_RHOMI</name>
<evidence type="ECO:0000259" key="3">
    <source>
        <dbReference type="SMART" id="SM00672"/>
    </source>
</evidence>
<sequence length="1607" mass="175603">MPPKALTASKGSAAEPSSEIDELADDPALQPRPPSDPARLAKVPRRKKSAKSSDAAAGTEDDKKPPRGESHKQQRRAKSASRDAEGGDSEAAATAAAGAARLARFRYAGPSAGSHQRIDPTTLEDSMASSSDPVDTSPARNPTNRPPKRPLAQEQTLVSPPPPPPQKKKKRTLSATNGTSGPLTPSRPTKTVEEPVFVMPEFDEDGNLIEDENENSLAPASSSSRTPVRPFDAPVKSALTPRSPAKASSAEAFAVAVGSSPAPNRLPSSIELPCNLAERICGGSQTPDRKQAILEGVSARDAQHDLAMVSDAGNAQEECSSPPAAKPQAPAPPTLHPLPATPRKSSTAQPSPFRPAKKQPKVLSSADLLAVAEVLAGLDSQALDDLDGLDDEFELARTGNAQPPAAEKATPAPETASSKSNAVCAMIVPKEPATMLTSQALVTKPPIAPSNLGKAPAAVRIETRVEAAAKRTDSVPNETTTLPKTSSSTLQLDPKPLRLPPSPPQKPPASYRLVSNSLERAFAHLKTVVAEATEQADSGKRHEVEYLRGEVSRLATELESRDAAIGELADEVRELRARLEGAERREDAWEGERQGWARERQEWEMRVDVLKEIRRGLLDDLTELQATLSNDAAGVGSDGSTPTCEIAHAGQDEQPGALDGASTAEDCIADAPDALRGDSLTTIEQPNAAPGCGGLNSPRQGCEGISGAGEGIFSRGSGGGLALAAGETTSALSPPLATTGRRVSATQIGGDSSCKLRRLTRLLFMYQPLIAAHNSTLAATSNGSRLDRVPSPSLSAGAAAVPGALHTLRMTAPSPRQHHRKDSGYTPYTGRGSGFGSKWASWLTIDVGRSWAVKDKDRDAGPSPLPTYGKRGGAGGLPASPRPFYSSEKQRDQKRGYLLMARDVTLRPIYVLSRRSPVYVLCALVVVVLFVLNYSTSPSTQTVKLRVQGAVRPYIPQRAADAMQRYGKGGARRKKKLPKPGEAAAAAAAALREARKPDINEIPEDIRKEREQAVKEAAKQAAAQPRKKRPSDAELAPLPPIGTDSRIPLEEGKPHPIPALMAKARKDWEQLKGRQSKNFAEAVAEYKRRYGRNPPKGFDRWYAFAKSHDVLLIDEFDLIDKDLLMYRAFKPEVFRKRVTYLPEAMDTTWTIRVQRGRIYREGPLGHHDRAKGVEKLMARFAHFLPDMKIVYNGHDNARIAVAAEERSRLEGLAKRGEYDDDEEPPFDPKERGPFPHWGYPIFCPPDSPARQLGFEGYGYHADLKATGFEMPPHPEGAIGSLIGDFKGYMDVCYAPHYRHTHCTTSWVFSHHPTPVLPFFSPGVQSTFGDIHALIVEQLELEAKHDPTWEERPFTSLQWRGQTSGPLWEKLTPWRTSQRARLHLLSHQEDGNRQVTLVDDDEIMHSTEMSNYRLNPLFLDTGMVGPAVQCVKEDGTCDEMYEVFQGYDKRISFDRASLYKYVLGARATSFFFFRWEANLVDEPNYRRSNAAVVKTTLFPEFWTDWAIPWLHFIPMQVDYSDMWDIMAFFRGGLNGERAHDDLGKEIAIAGKEWVKQCYRWADLEAYQFRLLLEYGRLYTDETHPGSNDFDGDTSEEPKWNGPIRADSN</sequence>
<gene>
    <name evidence="4" type="primary">CAP1_2</name>
    <name evidence="4" type="ORF">C6P46_002200</name>
</gene>
<feature type="compositionally biased region" description="Low complexity" evidence="2">
    <location>
        <begin position="980"/>
        <end position="990"/>
    </location>
</feature>
<dbReference type="InterPro" id="IPR051091">
    <property type="entry name" value="O-Glucosyltr/Glycosyltrsf_90"/>
</dbReference>
<feature type="region of interest" description="Disordered" evidence="2">
    <location>
        <begin position="1584"/>
        <end position="1607"/>
    </location>
</feature>